<protein>
    <recommendedName>
        <fullName evidence="2">Fibronectin type-III domain-containing protein</fullName>
    </recommendedName>
</protein>
<reference evidence="1" key="1">
    <citation type="submission" date="2018-06" db="EMBL/GenBank/DDBJ databases">
        <authorList>
            <person name="Zhirakovskaya E."/>
        </authorList>
    </citation>
    <scope>NUCLEOTIDE SEQUENCE</scope>
</reference>
<dbReference type="Gene3D" id="2.60.40.10">
    <property type="entry name" value="Immunoglobulins"/>
    <property type="match status" value="1"/>
</dbReference>
<dbReference type="InterPro" id="IPR013783">
    <property type="entry name" value="Ig-like_fold"/>
</dbReference>
<proteinExistence type="predicted"/>
<gene>
    <name evidence="1" type="ORF">MNBD_BACTEROID03-639</name>
</gene>
<sequence>MRILLTLLVAILLIGCKKKDTPNSPEISNLAYPDNNSECTTGEELTATTSQVEFRWQTANHTETYELRVTNITTNTTQAISTPSTSAILPLDKGAPYSWLVISKNSEVLQTVSSSTWQFYNSGFDTTYAPFPATIVEPKSGSNAFKDSNNDVTLEWSGADVENDIASYEVYFSTETPPATLVETTNANISTHKVSVTSDTVYYWKIVTIDREGNTSDSGIFDFRML</sequence>
<organism evidence="1">
    <name type="scientific">hydrothermal vent metagenome</name>
    <dbReference type="NCBI Taxonomy" id="652676"/>
    <lineage>
        <taxon>unclassified sequences</taxon>
        <taxon>metagenomes</taxon>
        <taxon>ecological metagenomes</taxon>
    </lineage>
</organism>
<evidence type="ECO:0000313" key="1">
    <source>
        <dbReference type="EMBL" id="VAW10789.1"/>
    </source>
</evidence>
<name>A0A3B0TF47_9ZZZZ</name>
<dbReference type="EMBL" id="UOEL01000040">
    <property type="protein sequence ID" value="VAW10789.1"/>
    <property type="molecule type" value="Genomic_DNA"/>
</dbReference>
<dbReference type="PROSITE" id="PS51257">
    <property type="entry name" value="PROKAR_LIPOPROTEIN"/>
    <property type="match status" value="1"/>
</dbReference>
<evidence type="ECO:0008006" key="2">
    <source>
        <dbReference type="Google" id="ProtNLM"/>
    </source>
</evidence>
<accession>A0A3B0TF47</accession>
<dbReference type="AlphaFoldDB" id="A0A3B0TF47"/>